<gene>
    <name evidence="2" type="ORF">HHUB_2970</name>
</gene>
<dbReference type="AlphaFoldDB" id="A0A0U5H4U1"/>
<feature type="transmembrane region" description="Helical" evidence="1">
    <location>
        <begin position="38"/>
        <end position="58"/>
    </location>
</feature>
<evidence type="ECO:0000313" key="2">
    <source>
        <dbReference type="EMBL" id="CQH59410.1"/>
    </source>
</evidence>
<evidence type="ECO:0000313" key="3">
    <source>
        <dbReference type="Proteomes" id="UP000066737"/>
    </source>
</evidence>
<dbReference type="GeneID" id="91110422"/>
<name>A0A0U5H4U1_9EURY</name>
<accession>A0A0U5H4U1</accession>
<dbReference type="KEGG" id="hhb:Hhub_2970"/>
<dbReference type="RefSeq" id="WP_059057365.1">
    <property type="nucleotide sequence ID" value="NZ_CEML01000001.1"/>
</dbReference>
<sequence>MSDRLSAVQTLFVGTQVTLLAIVVLALAVALPEMDTEALAGAGILAAIAGTGIVGYGVTK</sequence>
<feature type="transmembrane region" description="Helical" evidence="1">
    <location>
        <begin position="12"/>
        <end position="32"/>
    </location>
</feature>
<organism evidence="2 3">
    <name type="scientific">Halobacterium hubeiense</name>
    <dbReference type="NCBI Taxonomy" id="1407499"/>
    <lineage>
        <taxon>Archaea</taxon>
        <taxon>Methanobacteriati</taxon>
        <taxon>Methanobacteriota</taxon>
        <taxon>Stenosarchaea group</taxon>
        <taxon>Halobacteria</taxon>
        <taxon>Halobacteriales</taxon>
        <taxon>Halobacteriaceae</taxon>
        <taxon>Halobacterium</taxon>
    </lineage>
</organism>
<dbReference type="EMBL" id="LN831302">
    <property type="protein sequence ID" value="CQH59410.1"/>
    <property type="molecule type" value="Genomic_DNA"/>
</dbReference>
<proteinExistence type="predicted"/>
<keyword evidence="1" id="KW-0472">Membrane</keyword>
<keyword evidence="1" id="KW-0812">Transmembrane</keyword>
<keyword evidence="3" id="KW-1185">Reference proteome</keyword>
<reference evidence="3" key="1">
    <citation type="journal article" date="2016" name="Environ. Microbiol.">
        <title>The complete genome of a viable archaeum isolated from 123-million-year-old rock salt.</title>
        <authorList>
            <person name="Jaakkola S.T."/>
            <person name="Pfeiffer F."/>
            <person name="Ravantti J.J."/>
            <person name="Guo Q."/>
            <person name="Liu Y."/>
            <person name="Chen X."/>
            <person name="Ma H."/>
            <person name="Yang C."/>
            <person name="Oksanen H.M."/>
            <person name="Bamford D.H."/>
        </authorList>
    </citation>
    <scope>NUCLEOTIDE SEQUENCE</scope>
    <source>
        <strain evidence="3">JI20-1</strain>
    </source>
</reference>
<protein>
    <submittedName>
        <fullName evidence="2">Uncharacterized protein</fullName>
    </submittedName>
</protein>
<dbReference type="Proteomes" id="UP000066737">
    <property type="component" value="Chromosome I"/>
</dbReference>
<evidence type="ECO:0000256" key="1">
    <source>
        <dbReference type="SAM" id="Phobius"/>
    </source>
</evidence>
<keyword evidence="1" id="KW-1133">Transmembrane helix</keyword>